<sequence length="124" mass="11668">MTSAAWTAPRAPSGERGAASVLAVGIVGATVALAAMVLPVTAAFAASQRAAGAADAAALAAADALSGAVPGLPCDLAGRIAARNGAALASCETGGPVASVTVTVPSFAVELRAGARAGPPGWHP</sequence>
<keyword evidence="3" id="KW-1185">Reference proteome</keyword>
<dbReference type="GO" id="GO:0004386">
    <property type="term" value="F:helicase activity"/>
    <property type="evidence" value="ECO:0007669"/>
    <property type="project" value="UniProtKB-KW"/>
</dbReference>
<reference evidence="2 3" key="1">
    <citation type="submission" date="2019-08" db="EMBL/GenBank/DDBJ databases">
        <authorList>
            <person name="Hu J."/>
        </authorList>
    </citation>
    <scope>NUCLEOTIDE SEQUENCE [LARGE SCALE GENOMIC DNA]</scope>
    <source>
        <strain evidence="2 3">NEAU-184</strain>
    </source>
</reference>
<protein>
    <submittedName>
        <fullName evidence="2">Helicase</fullName>
    </submittedName>
</protein>
<accession>A0A5S4V093</accession>
<evidence type="ECO:0000313" key="3">
    <source>
        <dbReference type="Proteomes" id="UP000325243"/>
    </source>
</evidence>
<organism evidence="2 3">
    <name type="scientific">Agromyces mariniharenae</name>
    <dbReference type="NCBI Taxonomy" id="2604423"/>
    <lineage>
        <taxon>Bacteria</taxon>
        <taxon>Bacillati</taxon>
        <taxon>Actinomycetota</taxon>
        <taxon>Actinomycetes</taxon>
        <taxon>Micrococcales</taxon>
        <taxon>Microbacteriaceae</taxon>
        <taxon>Agromyces</taxon>
    </lineage>
</organism>
<keyword evidence="2" id="KW-0347">Helicase</keyword>
<name>A0A5S4V093_9MICO</name>
<keyword evidence="2" id="KW-0378">Hydrolase</keyword>
<proteinExistence type="predicted"/>
<dbReference type="InterPro" id="IPR021202">
    <property type="entry name" value="Rv3654c-like"/>
</dbReference>
<evidence type="ECO:0000313" key="2">
    <source>
        <dbReference type="EMBL" id="TYL52624.1"/>
    </source>
</evidence>
<keyword evidence="1" id="KW-0472">Membrane</keyword>
<comment type="caution">
    <text evidence="2">The sequence shown here is derived from an EMBL/GenBank/DDBJ whole genome shotgun (WGS) entry which is preliminary data.</text>
</comment>
<dbReference type="AlphaFoldDB" id="A0A5S4V093"/>
<dbReference type="EMBL" id="VSSB01000001">
    <property type="protein sequence ID" value="TYL52624.1"/>
    <property type="molecule type" value="Genomic_DNA"/>
</dbReference>
<dbReference type="NCBIfam" id="TIGR03816">
    <property type="entry name" value="tadE_like_DECH"/>
    <property type="match status" value="1"/>
</dbReference>
<feature type="transmembrane region" description="Helical" evidence="1">
    <location>
        <begin position="20"/>
        <end position="45"/>
    </location>
</feature>
<keyword evidence="1" id="KW-0812">Transmembrane</keyword>
<keyword evidence="1" id="KW-1133">Transmembrane helix</keyword>
<keyword evidence="2" id="KW-0547">Nucleotide-binding</keyword>
<dbReference type="Proteomes" id="UP000325243">
    <property type="component" value="Unassembled WGS sequence"/>
</dbReference>
<evidence type="ECO:0000256" key="1">
    <source>
        <dbReference type="SAM" id="Phobius"/>
    </source>
</evidence>
<keyword evidence="2" id="KW-0067">ATP-binding</keyword>
<gene>
    <name evidence="2" type="ORF">FYC51_02390</name>
</gene>